<feature type="transmembrane region" description="Helical" evidence="8">
    <location>
        <begin position="184"/>
        <end position="206"/>
    </location>
</feature>
<keyword evidence="4" id="KW-0309">Germination</keyword>
<evidence type="ECO:0000313" key="9">
    <source>
        <dbReference type="EMBL" id="AEN90253.1"/>
    </source>
</evidence>
<dbReference type="KEGG" id="bmh:BMWSH_3371"/>
<keyword evidence="3" id="KW-0813">Transport</keyword>
<feature type="transmembrane region" description="Helical" evidence="8">
    <location>
        <begin position="274"/>
        <end position="292"/>
    </location>
</feature>
<evidence type="ECO:0000313" key="10">
    <source>
        <dbReference type="Proteomes" id="UP000001283"/>
    </source>
</evidence>
<feature type="transmembrane region" description="Helical" evidence="8">
    <location>
        <begin position="304"/>
        <end position="322"/>
    </location>
</feature>
<sequence>MVTMNKSDSISVFQLILLSMTFIGLKTHVMLISPLIKTAGRDAWITVLLTCLLTLIWVPLLVYVNKKTNGEHLFQWMKKHMNKSFTNVVIFLIIAYLTIMEIATLRETITWINIIFLQRTPLIILVLLFGFTCCLLAATSIRTISIVNVFLLFFIVLLGFFVSFTNFQFKDYSLLQPVLENGYFPVIKSIVFQGSGMVELLLLLFLQHKVPQPIRYKHLAVAGILLTGLTIGPLIGAITEFGPVEASKQRFPPYEEWGIASLGKFIEHIDFLSIYQWLSGTFIRISTFLFIMKELVPFQKGHKRFLLLILVVITVCTLAPITDFTFSNLLFFTIIPATFWLFVAFSLFLVVIVFLISHKTRRDKSGIF</sequence>
<dbReference type="GO" id="GO:0009847">
    <property type="term" value="P:spore germination"/>
    <property type="evidence" value="ECO:0007669"/>
    <property type="project" value="InterPro"/>
</dbReference>
<dbReference type="PANTHER" id="PTHR34975:SF2">
    <property type="entry name" value="SPORE GERMINATION PROTEIN A2"/>
    <property type="match status" value="1"/>
</dbReference>
<feature type="transmembrane region" description="Helical" evidence="8">
    <location>
        <begin position="328"/>
        <end position="356"/>
    </location>
</feature>
<dbReference type="AlphaFoldDB" id="A0A8D3X0U5"/>
<evidence type="ECO:0000256" key="4">
    <source>
        <dbReference type="ARBA" id="ARBA00022544"/>
    </source>
</evidence>
<name>A0A8D3X0U5_PRIMW</name>
<dbReference type="Pfam" id="PF03845">
    <property type="entry name" value="Spore_permease"/>
    <property type="match status" value="1"/>
</dbReference>
<dbReference type="EMBL" id="CP003017">
    <property type="protein sequence ID" value="AEN90253.1"/>
    <property type="molecule type" value="Genomic_DNA"/>
</dbReference>
<dbReference type="NCBIfam" id="TIGR00912">
    <property type="entry name" value="2A0309"/>
    <property type="match status" value="1"/>
</dbReference>
<dbReference type="GO" id="GO:0016020">
    <property type="term" value="C:membrane"/>
    <property type="evidence" value="ECO:0007669"/>
    <property type="project" value="UniProtKB-SubCell"/>
</dbReference>
<feature type="transmembrane region" description="Helical" evidence="8">
    <location>
        <begin position="111"/>
        <end position="138"/>
    </location>
</feature>
<comment type="subcellular location">
    <subcellularLocation>
        <location evidence="1">Membrane</location>
        <topology evidence="1">Multi-pass membrane protein</topology>
    </subcellularLocation>
</comment>
<keyword evidence="7 8" id="KW-0472">Membrane</keyword>
<evidence type="ECO:0000256" key="2">
    <source>
        <dbReference type="ARBA" id="ARBA00007998"/>
    </source>
</evidence>
<evidence type="ECO:0000256" key="5">
    <source>
        <dbReference type="ARBA" id="ARBA00022692"/>
    </source>
</evidence>
<proteinExistence type="inferred from homology"/>
<feature type="transmembrane region" description="Helical" evidence="8">
    <location>
        <begin position="12"/>
        <end position="31"/>
    </location>
</feature>
<keyword evidence="5 8" id="KW-0812">Transmembrane</keyword>
<dbReference type="InterPro" id="IPR004761">
    <property type="entry name" value="Spore_GerAB"/>
</dbReference>
<feature type="transmembrane region" description="Helical" evidence="8">
    <location>
        <begin position="43"/>
        <end position="64"/>
    </location>
</feature>
<dbReference type="PANTHER" id="PTHR34975">
    <property type="entry name" value="SPORE GERMINATION PROTEIN A2"/>
    <property type="match status" value="1"/>
</dbReference>
<evidence type="ECO:0000256" key="8">
    <source>
        <dbReference type="SAM" id="Phobius"/>
    </source>
</evidence>
<feature type="transmembrane region" description="Helical" evidence="8">
    <location>
        <begin position="218"/>
        <end position="238"/>
    </location>
</feature>
<dbReference type="Proteomes" id="UP000001283">
    <property type="component" value="Chromosome"/>
</dbReference>
<organism evidence="9 10">
    <name type="scientific">Priestia megaterium (strain WSH-002)</name>
    <name type="common">Bacillus megaterium</name>
    <dbReference type="NCBI Taxonomy" id="1006007"/>
    <lineage>
        <taxon>Bacteria</taxon>
        <taxon>Bacillati</taxon>
        <taxon>Bacillota</taxon>
        <taxon>Bacilli</taxon>
        <taxon>Bacillales</taxon>
        <taxon>Bacillaceae</taxon>
        <taxon>Priestia</taxon>
    </lineage>
</organism>
<keyword evidence="6 8" id="KW-1133">Transmembrane helix</keyword>
<feature type="transmembrane region" description="Helical" evidence="8">
    <location>
        <begin position="145"/>
        <end position="164"/>
    </location>
</feature>
<evidence type="ECO:0000256" key="3">
    <source>
        <dbReference type="ARBA" id="ARBA00022448"/>
    </source>
</evidence>
<accession>A0A8D3X0U5</accession>
<evidence type="ECO:0000256" key="6">
    <source>
        <dbReference type="ARBA" id="ARBA00022989"/>
    </source>
</evidence>
<protein>
    <submittedName>
        <fullName evidence="9">Spore germination protein XB</fullName>
    </submittedName>
</protein>
<evidence type="ECO:0000256" key="1">
    <source>
        <dbReference type="ARBA" id="ARBA00004141"/>
    </source>
</evidence>
<reference evidence="9 10" key="1">
    <citation type="journal article" date="2011" name="J. Bacteriol.">
        <title>Complete genome sequence of the industrial strain Bacillus megaterium WSH-002.</title>
        <authorList>
            <person name="Liu L."/>
            <person name="Li Y."/>
            <person name="Zhang J."/>
            <person name="Zou W."/>
            <person name="Zhou Z."/>
            <person name="Liu J."/>
            <person name="Li X."/>
            <person name="Wang L."/>
            <person name="Chen J."/>
        </authorList>
    </citation>
    <scope>NUCLEOTIDE SEQUENCE [LARGE SCALE GENOMIC DNA]</scope>
    <source>
        <strain evidence="9 10">WSH-002</strain>
    </source>
</reference>
<evidence type="ECO:0000256" key="7">
    <source>
        <dbReference type="ARBA" id="ARBA00023136"/>
    </source>
</evidence>
<gene>
    <name evidence="9" type="primary">gerXB</name>
    <name evidence="9" type="ORF">BMWSH_3371</name>
</gene>
<feature type="transmembrane region" description="Helical" evidence="8">
    <location>
        <begin position="85"/>
        <end position="105"/>
    </location>
</feature>
<comment type="similarity">
    <text evidence="2">Belongs to the amino acid-polyamine-organocation (APC) superfamily. Spore germination protein (SGP) (TC 2.A.3.9) family.</text>
</comment>